<feature type="compositionally biased region" description="Pro residues" evidence="1">
    <location>
        <begin position="214"/>
        <end position="230"/>
    </location>
</feature>
<dbReference type="OrthoDB" id="128578at2"/>
<reference evidence="3" key="1">
    <citation type="submission" date="2016-10" db="EMBL/GenBank/DDBJ databases">
        <authorList>
            <person name="Varghese N."/>
            <person name="Submissions S."/>
        </authorList>
    </citation>
    <scope>NUCLEOTIDE SEQUENCE [LARGE SCALE GENOMIC DNA]</scope>
    <source>
        <strain evidence="3">DSM 8987</strain>
    </source>
</reference>
<keyword evidence="3" id="KW-1185">Reference proteome</keyword>
<evidence type="ECO:0000256" key="1">
    <source>
        <dbReference type="SAM" id="MobiDB-lite"/>
    </source>
</evidence>
<dbReference type="Gene3D" id="2.170.120.30">
    <property type="match status" value="1"/>
</dbReference>
<dbReference type="RefSeq" id="WP_092076194.1">
    <property type="nucleotide sequence ID" value="NZ_FNAQ01000002.1"/>
</dbReference>
<dbReference type="AlphaFoldDB" id="A0A1G6YUX4"/>
<dbReference type="PANTHER" id="PTHR37804:SF1">
    <property type="entry name" value="CDAA REGULATORY PROTEIN CDAR"/>
    <property type="match status" value="1"/>
</dbReference>
<name>A0A1G6YUX4_9BACT</name>
<dbReference type="STRING" id="57664.SAMN05661003_102180"/>
<organism evidence="2 3">
    <name type="scientific">Desulfuromonas thiophila</name>
    <dbReference type="NCBI Taxonomy" id="57664"/>
    <lineage>
        <taxon>Bacteria</taxon>
        <taxon>Pseudomonadati</taxon>
        <taxon>Thermodesulfobacteriota</taxon>
        <taxon>Desulfuromonadia</taxon>
        <taxon>Desulfuromonadales</taxon>
        <taxon>Desulfuromonadaceae</taxon>
        <taxon>Desulfuromonas</taxon>
    </lineage>
</organism>
<gene>
    <name evidence="2" type="ORF">SAMN05661003_102180</name>
</gene>
<evidence type="ECO:0000313" key="3">
    <source>
        <dbReference type="Proteomes" id="UP000243205"/>
    </source>
</evidence>
<dbReference type="InterPro" id="IPR053154">
    <property type="entry name" value="c-di-AMP_regulator"/>
</dbReference>
<sequence>MVQLLLNNWHLKLLSLTFAFMLWLFVMGEQNAEQGYLVPLELKNLPADFIVANEVPNLVDVRISGPRTLLSNIQVSNLSLSVDLRDAQPGITTFRRLEDRLQLPRNLKITRLSPSYVDVKLERLRRKTVPIRLVFSSGLPEGFVIEQVLARPDRATVEGAESEMKTVSEVETEMVDLSRVRESFSLSVPLSYQGTYSRLVEPRAVDAEVRVQPLPAPEPGPAVEPPPAAPENPAVLQDELS</sequence>
<dbReference type="CDD" id="cd20206">
    <property type="entry name" value="YbbR"/>
    <property type="match status" value="1"/>
</dbReference>
<proteinExistence type="predicted"/>
<feature type="region of interest" description="Disordered" evidence="1">
    <location>
        <begin position="211"/>
        <end position="241"/>
    </location>
</feature>
<dbReference type="PANTHER" id="PTHR37804">
    <property type="entry name" value="CDAA REGULATORY PROTEIN CDAR"/>
    <property type="match status" value="1"/>
</dbReference>
<dbReference type="EMBL" id="FNAQ01000002">
    <property type="protein sequence ID" value="SDD94101.1"/>
    <property type="molecule type" value="Genomic_DNA"/>
</dbReference>
<dbReference type="Pfam" id="PF07949">
    <property type="entry name" value="YbbR"/>
    <property type="match status" value="2"/>
</dbReference>
<evidence type="ECO:0000313" key="2">
    <source>
        <dbReference type="EMBL" id="SDD94101.1"/>
    </source>
</evidence>
<dbReference type="Gene3D" id="2.170.120.40">
    <property type="entry name" value="YbbR-like domain"/>
    <property type="match status" value="1"/>
</dbReference>
<dbReference type="Proteomes" id="UP000243205">
    <property type="component" value="Unassembled WGS sequence"/>
</dbReference>
<dbReference type="InterPro" id="IPR012505">
    <property type="entry name" value="YbbR"/>
</dbReference>
<accession>A0A1G6YUX4</accession>
<protein>
    <submittedName>
        <fullName evidence="2">YbbR-like protein</fullName>
    </submittedName>
</protein>